<accession>A0A835JSH5</accession>
<gene>
    <name evidence="2" type="ORF">SADUNF_Sadunf08G0026700</name>
</gene>
<reference evidence="2 3" key="1">
    <citation type="submission" date="2020-10" db="EMBL/GenBank/DDBJ databases">
        <title>Plant Genome Project.</title>
        <authorList>
            <person name="Zhang R.-G."/>
        </authorList>
    </citation>
    <scope>NUCLEOTIDE SEQUENCE [LARGE SCALE GENOMIC DNA]</scope>
    <source>
        <strain evidence="2">FAFU-HL-1</strain>
        <tissue evidence="2">Leaf</tissue>
    </source>
</reference>
<evidence type="ECO:0008006" key="4">
    <source>
        <dbReference type="Google" id="ProtNLM"/>
    </source>
</evidence>
<dbReference type="Pfam" id="PF02519">
    <property type="entry name" value="Auxin_inducible"/>
    <property type="match status" value="1"/>
</dbReference>
<evidence type="ECO:0000313" key="2">
    <source>
        <dbReference type="EMBL" id="KAF9676665.1"/>
    </source>
</evidence>
<dbReference type="GO" id="GO:0009733">
    <property type="term" value="P:response to auxin"/>
    <property type="evidence" value="ECO:0007669"/>
    <property type="project" value="InterPro"/>
</dbReference>
<organism evidence="2 3">
    <name type="scientific">Salix dunnii</name>
    <dbReference type="NCBI Taxonomy" id="1413687"/>
    <lineage>
        <taxon>Eukaryota</taxon>
        <taxon>Viridiplantae</taxon>
        <taxon>Streptophyta</taxon>
        <taxon>Embryophyta</taxon>
        <taxon>Tracheophyta</taxon>
        <taxon>Spermatophyta</taxon>
        <taxon>Magnoliopsida</taxon>
        <taxon>eudicotyledons</taxon>
        <taxon>Gunneridae</taxon>
        <taxon>Pentapetalae</taxon>
        <taxon>rosids</taxon>
        <taxon>fabids</taxon>
        <taxon>Malpighiales</taxon>
        <taxon>Salicaceae</taxon>
        <taxon>Saliceae</taxon>
        <taxon>Salix</taxon>
    </lineage>
</organism>
<evidence type="ECO:0000256" key="1">
    <source>
        <dbReference type="ARBA" id="ARBA00006974"/>
    </source>
</evidence>
<dbReference type="EMBL" id="JADGMS010000008">
    <property type="protein sequence ID" value="KAF9676665.1"/>
    <property type="molecule type" value="Genomic_DNA"/>
</dbReference>
<protein>
    <recommendedName>
        <fullName evidence="4">SAUR family protein</fullName>
    </recommendedName>
</protein>
<comment type="similarity">
    <text evidence="1">Belongs to the ARG7 family.</text>
</comment>
<name>A0A835JSH5_9ROSI</name>
<keyword evidence="3" id="KW-1185">Reference proteome</keyword>
<dbReference type="OrthoDB" id="1840940at2759"/>
<dbReference type="Proteomes" id="UP000657918">
    <property type="component" value="Chromosome 8"/>
</dbReference>
<sequence>MNILAYTPSTIAAAAVLWVTDQNIGCPKLECFHNRMNKGHRKWFKDAATLLTKTRLSCLDLGKVVDAAMPGKYHTKKCCGKDFKSSQNMSPSKSMVLKMINKGRFLKRCSCKGINLGTNWFRKHATRYHFQYWKSWSLLPEDDCCIVPKDVPKGHLAVYVGEDCKRYVIKVTLLKHPHFKTLLDRAEEDFGFTTGSKLCIPCNENMFKSMLHCINSQRDDSGFSLCF</sequence>
<dbReference type="PANTHER" id="PTHR31374">
    <property type="entry name" value="AUXIN-INDUCED PROTEIN-LIKE-RELATED"/>
    <property type="match status" value="1"/>
</dbReference>
<evidence type="ECO:0000313" key="3">
    <source>
        <dbReference type="Proteomes" id="UP000657918"/>
    </source>
</evidence>
<dbReference type="PANTHER" id="PTHR31374:SF45">
    <property type="entry name" value="SAUR FAMILY PROTEIN"/>
    <property type="match status" value="1"/>
</dbReference>
<comment type="caution">
    <text evidence="2">The sequence shown here is derived from an EMBL/GenBank/DDBJ whole genome shotgun (WGS) entry which is preliminary data.</text>
</comment>
<proteinExistence type="inferred from homology"/>
<dbReference type="AlphaFoldDB" id="A0A835JSH5"/>
<dbReference type="InterPro" id="IPR003676">
    <property type="entry name" value="SAUR_fam"/>
</dbReference>